<dbReference type="Proteomes" id="UP000528964">
    <property type="component" value="Unassembled WGS sequence"/>
</dbReference>
<evidence type="ECO:0000313" key="3">
    <source>
        <dbReference type="Proteomes" id="UP000528964"/>
    </source>
</evidence>
<organism evidence="2 3">
    <name type="scientific">Hansschlegelia beijingensis</name>
    <dbReference type="NCBI Taxonomy" id="1133344"/>
    <lineage>
        <taxon>Bacteria</taxon>
        <taxon>Pseudomonadati</taxon>
        <taxon>Pseudomonadota</taxon>
        <taxon>Alphaproteobacteria</taxon>
        <taxon>Hyphomicrobiales</taxon>
        <taxon>Methylopilaceae</taxon>
        <taxon>Hansschlegelia</taxon>
    </lineage>
</organism>
<dbReference type="EMBL" id="JACIDR010000003">
    <property type="protein sequence ID" value="MBB3973802.1"/>
    <property type="molecule type" value="Genomic_DNA"/>
</dbReference>
<evidence type="ECO:0000313" key="2">
    <source>
        <dbReference type="EMBL" id="MBB3973802.1"/>
    </source>
</evidence>
<keyword evidence="3" id="KW-1185">Reference proteome</keyword>
<dbReference type="RefSeq" id="WP_183395639.1">
    <property type="nucleotide sequence ID" value="NZ_JACIDR010000003.1"/>
</dbReference>
<dbReference type="InterPro" id="IPR025961">
    <property type="entry name" value="Metal_resist"/>
</dbReference>
<gene>
    <name evidence="2" type="ORF">GGR24_002472</name>
</gene>
<accession>A0A7W6GGA1</accession>
<sequence length="141" mass="15481">MKRRAPGVLYAVLAVSIALNLAAAGYLGVTRFHSRTPPRTVETTIGFISSRYPPSVGAVIREKLEARRDELTQALQEMKEARRATRDTMSQAPLDRAQIDAAFANARVKAANFQKVIHEAITEALPGVPEADRAKIDRDPD</sequence>
<name>A0A7W6GGA1_9HYPH</name>
<reference evidence="2 3" key="1">
    <citation type="submission" date="2020-08" db="EMBL/GenBank/DDBJ databases">
        <title>Genomic Encyclopedia of Type Strains, Phase IV (KMG-IV): sequencing the most valuable type-strain genomes for metagenomic binning, comparative biology and taxonomic classification.</title>
        <authorList>
            <person name="Goeker M."/>
        </authorList>
    </citation>
    <scope>NUCLEOTIDE SEQUENCE [LARGE SCALE GENOMIC DNA]</scope>
    <source>
        <strain evidence="2 3">DSM 25481</strain>
    </source>
</reference>
<protein>
    <submittedName>
        <fullName evidence="2">Putative membrane protein</fullName>
    </submittedName>
</protein>
<evidence type="ECO:0000256" key="1">
    <source>
        <dbReference type="SAM" id="Coils"/>
    </source>
</evidence>
<dbReference type="Pfam" id="PF13801">
    <property type="entry name" value="Metal_resist"/>
    <property type="match status" value="1"/>
</dbReference>
<keyword evidence="1" id="KW-0175">Coiled coil</keyword>
<dbReference type="AlphaFoldDB" id="A0A7W6GGA1"/>
<comment type="caution">
    <text evidence="2">The sequence shown here is derived from an EMBL/GenBank/DDBJ whole genome shotgun (WGS) entry which is preliminary data.</text>
</comment>
<feature type="coiled-coil region" evidence="1">
    <location>
        <begin position="61"/>
        <end position="88"/>
    </location>
</feature>
<proteinExistence type="predicted"/>